<dbReference type="Proteomes" id="UP000642920">
    <property type="component" value="Unassembled WGS sequence"/>
</dbReference>
<dbReference type="Gene3D" id="3.90.1480.10">
    <property type="entry name" value="Alpha-2,3-sialyltransferase"/>
    <property type="match status" value="1"/>
</dbReference>
<organism evidence="1 2">
    <name type="scientific">Marivirga atlantica</name>
    <dbReference type="NCBI Taxonomy" id="1548457"/>
    <lineage>
        <taxon>Bacteria</taxon>
        <taxon>Pseudomonadati</taxon>
        <taxon>Bacteroidota</taxon>
        <taxon>Cytophagia</taxon>
        <taxon>Cytophagales</taxon>
        <taxon>Marivirgaceae</taxon>
        <taxon>Marivirga</taxon>
    </lineage>
</organism>
<name>A0A937DIR6_9BACT</name>
<dbReference type="AlphaFoldDB" id="A0A937DIR6"/>
<accession>A0A937DIR6</accession>
<evidence type="ECO:0000313" key="2">
    <source>
        <dbReference type="Proteomes" id="UP000642920"/>
    </source>
</evidence>
<comment type="caution">
    <text evidence="1">The sequence shown here is derived from an EMBL/GenBank/DDBJ whole genome shotgun (WGS) entry which is preliminary data.</text>
</comment>
<keyword evidence="2" id="KW-1185">Reference proteome</keyword>
<dbReference type="EMBL" id="JAERQG010000002">
    <property type="protein sequence ID" value="MBL0765245.1"/>
    <property type="molecule type" value="Genomic_DNA"/>
</dbReference>
<gene>
    <name evidence="1" type="ORF">JKP34_08300</name>
</gene>
<evidence type="ECO:0000313" key="1">
    <source>
        <dbReference type="EMBL" id="MBL0765245.1"/>
    </source>
</evidence>
<protein>
    <submittedName>
        <fullName evidence="1">DUF115 domain-containing protein</fullName>
    </submittedName>
</protein>
<sequence>MKSKAHIFLESAFYTLLTLPKLIILSKRYAAKRIKDYKNNANKIVILGNGPSLKATITEILSMKQNYETLCVNHFAESEYYKQIKPNFYVLNAPEMWMEDVESFHREKGQKLFKSIADNTSWSLQLFIPAQAKKVRGWQKVLSENKFITINYFNTTPLEGFEKFIFKMMENGWGMPRPHNVLIPSIILSMRMGFKKIYLAGADHSWLKEIFVSEDNEVFLTQKHFYDEKKAEARTMDKLGKGSRKLHEVLEKFTYAFSCYFLLNRYAKKKQISIINLTEGSFIDAFDRAKHIEA</sequence>
<proteinExistence type="predicted"/>
<dbReference type="RefSeq" id="WP_201919681.1">
    <property type="nucleotide sequence ID" value="NZ_JAERQG010000002.1"/>
</dbReference>
<reference evidence="1" key="1">
    <citation type="submission" date="2021-01" db="EMBL/GenBank/DDBJ databases">
        <title>Marivirga sp. nov., isolated from intertidal surface sediments.</title>
        <authorList>
            <person name="Zhang M."/>
        </authorList>
    </citation>
    <scope>NUCLEOTIDE SEQUENCE</scope>
    <source>
        <strain evidence="1">SM1354</strain>
    </source>
</reference>